<dbReference type="EMBL" id="BRXX01000164">
    <property type="protein sequence ID" value="GMH95198.1"/>
    <property type="molecule type" value="Genomic_DNA"/>
</dbReference>
<dbReference type="AlphaFoldDB" id="A0A9W7BYU0"/>
<name>A0A9W7BYU0_9STRA</name>
<dbReference type="Proteomes" id="UP001165160">
    <property type="component" value="Unassembled WGS sequence"/>
</dbReference>
<evidence type="ECO:0000313" key="2">
    <source>
        <dbReference type="Proteomes" id="UP001165160"/>
    </source>
</evidence>
<proteinExistence type="predicted"/>
<accession>A0A9W7BYU0</accession>
<protein>
    <submittedName>
        <fullName evidence="1">Uncharacterized protein</fullName>
    </submittedName>
</protein>
<reference evidence="2" key="1">
    <citation type="journal article" date="2023" name="Commun. Biol.">
        <title>Genome analysis of Parmales, the sister group of diatoms, reveals the evolutionary specialization of diatoms from phago-mixotrophs to photoautotrophs.</title>
        <authorList>
            <person name="Ban H."/>
            <person name="Sato S."/>
            <person name="Yoshikawa S."/>
            <person name="Yamada K."/>
            <person name="Nakamura Y."/>
            <person name="Ichinomiya M."/>
            <person name="Sato N."/>
            <person name="Blanc-Mathieu R."/>
            <person name="Endo H."/>
            <person name="Kuwata A."/>
            <person name="Ogata H."/>
        </authorList>
    </citation>
    <scope>NUCLEOTIDE SEQUENCE [LARGE SCALE GENOMIC DNA]</scope>
    <source>
        <strain evidence="2">NIES 3699</strain>
    </source>
</reference>
<keyword evidence="2" id="KW-1185">Reference proteome</keyword>
<organism evidence="1 2">
    <name type="scientific">Triparma verrucosa</name>
    <dbReference type="NCBI Taxonomy" id="1606542"/>
    <lineage>
        <taxon>Eukaryota</taxon>
        <taxon>Sar</taxon>
        <taxon>Stramenopiles</taxon>
        <taxon>Ochrophyta</taxon>
        <taxon>Bolidophyceae</taxon>
        <taxon>Parmales</taxon>
        <taxon>Triparmaceae</taxon>
        <taxon>Triparma</taxon>
    </lineage>
</organism>
<comment type="caution">
    <text evidence="1">The sequence shown here is derived from an EMBL/GenBank/DDBJ whole genome shotgun (WGS) entry which is preliminary data.</text>
</comment>
<evidence type="ECO:0000313" key="1">
    <source>
        <dbReference type="EMBL" id="GMH95198.1"/>
    </source>
</evidence>
<sequence length="376" mass="41206">MSRYCFIGATLDLKASNEEPKVNHWCELSSLRLFDASGKNVAPLASRISFTQKPDGNQDPNKLVNGRTWPEQEFSCWENGKHLHNGCRLVEFQFAADVDIVRCVCLTTNCESFGTNPRVEKWNGSNWVTYLHTSKGGGLSVRYLAANSPIGGYPGSVPRVNRDGEEAVMNDCNRNPNIAFTHGDDRTYVGHDQSMWMWNPSNLMYERGSSSGLVNAEAEIAVPAVAVGLGATTMGGLGGTGGTTGGAPFCVNCGLKFIGKFCAQCGTPQSSIPMMAPMAAPAIFNVVSNFQMEEQFNFVEGANYSQIDLNGDEKNRPLNWLLQFGAKKCDEQGKYGFFYQQHTNGHEIMGFYETPADMNGKKVKHGHARGFLAARH</sequence>
<gene>
    <name evidence="1" type="ORF">TrVE_jg12939</name>
</gene>